<sequence length="307" mass="35126">MHATLSTTKRKRKARNGVCTSGLLANPVFFFKSHCGVFLKKRGEREDEKVKRAQSNRGRCLPSEVAQEGENMRWIVDILIGDDFVKLWAEPHEISKITAQLCIAIGRGHILVPKDSRFSLLSTWMEAHSAWMTRSCRSVDKKLVKDGQFSPFHCLNNRSLWIRRLCNMKQWTSTEKDVWDHSICRAEIDSPIQPLGIGLADAFSLYLKREAPWVLLLFPDIRLEIRDYCSLILLLYVDEMLITCSTPTLVSNFILLLNLRLICHFLGMEITPTTNGLHLSQSHYAVTILEPSNMVDCKPMGTPLRQK</sequence>
<protein>
    <recommendedName>
        <fullName evidence="8">Reverse transcriptase domain-containing protein</fullName>
    </recommendedName>
</protein>
<feature type="domain" description="At3g05675-like ankyrin-like" evidence="5">
    <location>
        <begin position="45"/>
        <end position="146"/>
    </location>
</feature>
<dbReference type="Proteomes" id="UP000657918">
    <property type="component" value="Unassembled WGS sequence"/>
</dbReference>
<dbReference type="InterPro" id="IPR058039">
    <property type="entry name" value="At3g05675-like_ankyrin"/>
</dbReference>
<dbReference type="InterPro" id="IPR038920">
    <property type="entry name" value="At3g05675-like"/>
</dbReference>
<feature type="domain" description="Reverse transcriptase Ty1/copia-type" evidence="4">
    <location>
        <begin position="230"/>
        <end position="304"/>
    </location>
</feature>
<reference evidence="6 7" key="1">
    <citation type="submission" date="2020-10" db="EMBL/GenBank/DDBJ databases">
        <title>Plant Genome Project.</title>
        <authorList>
            <person name="Zhang R.-G."/>
        </authorList>
    </citation>
    <scope>NUCLEOTIDE SEQUENCE [LARGE SCALE GENOMIC DNA]</scope>
    <source>
        <strain evidence="6">FAFU-HL-1</strain>
        <tissue evidence="6">Leaf</tissue>
    </source>
</reference>
<evidence type="ECO:0000313" key="7">
    <source>
        <dbReference type="Proteomes" id="UP000657918"/>
    </source>
</evidence>
<dbReference type="Pfam" id="PF07727">
    <property type="entry name" value="RVT_2"/>
    <property type="match status" value="1"/>
</dbReference>
<keyword evidence="7" id="KW-1185">Reference proteome</keyword>
<evidence type="ECO:0000256" key="1">
    <source>
        <dbReference type="ARBA" id="ARBA00002668"/>
    </source>
</evidence>
<dbReference type="GO" id="GO:0016567">
    <property type="term" value="P:protein ubiquitination"/>
    <property type="evidence" value="ECO:0007669"/>
    <property type="project" value="UniProtKB-UniPathway"/>
</dbReference>
<accession>A0A835JI59</accession>
<dbReference type="EMBL" id="JADGMS010000015">
    <property type="protein sequence ID" value="KAF9667600.1"/>
    <property type="molecule type" value="Genomic_DNA"/>
</dbReference>
<evidence type="ECO:0000313" key="6">
    <source>
        <dbReference type="EMBL" id="KAF9667600.1"/>
    </source>
</evidence>
<dbReference type="PANTHER" id="PTHR31060:SF32">
    <property type="entry name" value="BTB_POZ DOMAIN PLANT PROTEIN"/>
    <property type="match status" value="1"/>
</dbReference>
<dbReference type="InterPro" id="IPR013103">
    <property type="entry name" value="RVT_2"/>
</dbReference>
<dbReference type="AlphaFoldDB" id="A0A835JI59"/>
<dbReference type="OrthoDB" id="1305859at2759"/>
<proteinExistence type="predicted"/>
<dbReference type="Pfam" id="PF25553">
    <property type="entry name" value="BTB-POZ_ANK-like"/>
    <property type="match status" value="1"/>
</dbReference>
<dbReference type="PANTHER" id="PTHR31060">
    <property type="entry name" value="OSJNBA0011J08.25 PROTEIN-RELATED"/>
    <property type="match status" value="1"/>
</dbReference>
<name>A0A835JI59_9ROSI</name>
<evidence type="ECO:0008006" key="8">
    <source>
        <dbReference type="Google" id="ProtNLM"/>
    </source>
</evidence>
<dbReference type="UniPathway" id="UPA00143"/>
<gene>
    <name evidence="6" type="ORF">SADUNF_Sadunf15G0040500</name>
</gene>
<evidence type="ECO:0000256" key="2">
    <source>
        <dbReference type="ARBA" id="ARBA00004906"/>
    </source>
</evidence>
<comment type="caution">
    <text evidence="6">The sequence shown here is derived from an EMBL/GenBank/DDBJ whole genome shotgun (WGS) entry which is preliminary data.</text>
</comment>
<keyword evidence="3" id="KW-0833">Ubl conjugation pathway</keyword>
<evidence type="ECO:0000259" key="5">
    <source>
        <dbReference type="Pfam" id="PF25553"/>
    </source>
</evidence>
<evidence type="ECO:0000256" key="3">
    <source>
        <dbReference type="ARBA" id="ARBA00022786"/>
    </source>
</evidence>
<comment type="function">
    <text evidence="1">May act as a substrate-specific adapter of an E3 ubiquitin-protein ligase complex (CUL3-RBX1-BTB) which mediates the ubiquitination and subsequent proteasomal degradation of target proteins.</text>
</comment>
<evidence type="ECO:0000259" key="4">
    <source>
        <dbReference type="Pfam" id="PF07727"/>
    </source>
</evidence>
<organism evidence="6 7">
    <name type="scientific">Salix dunnii</name>
    <dbReference type="NCBI Taxonomy" id="1413687"/>
    <lineage>
        <taxon>Eukaryota</taxon>
        <taxon>Viridiplantae</taxon>
        <taxon>Streptophyta</taxon>
        <taxon>Embryophyta</taxon>
        <taxon>Tracheophyta</taxon>
        <taxon>Spermatophyta</taxon>
        <taxon>Magnoliopsida</taxon>
        <taxon>eudicotyledons</taxon>
        <taxon>Gunneridae</taxon>
        <taxon>Pentapetalae</taxon>
        <taxon>rosids</taxon>
        <taxon>fabids</taxon>
        <taxon>Malpighiales</taxon>
        <taxon>Salicaceae</taxon>
        <taxon>Saliceae</taxon>
        <taxon>Salix</taxon>
    </lineage>
</organism>
<comment type="pathway">
    <text evidence="2">Protein modification; protein ubiquitination.</text>
</comment>